<proteinExistence type="predicted"/>
<protein>
    <submittedName>
        <fullName evidence="1">Uncharacterized protein</fullName>
    </submittedName>
</protein>
<comment type="caution">
    <text evidence="1">The sequence shown here is derived from an EMBL/GenBank/DDBJ whole genome shotgun (WGS) entry which is preliminary data.</text>
</comment>
<evidence type="ECO:0000313" key="1">
    <source>
        <dbReference type="EMBL" id="RQH23325.1"/>
    </source>
</evidence>
<organism evidence="1 2">
    <name type="scientific">Okeania hirsuta</name>
    <dbReference type="NCBI Taxonomy" id="1458930"/>
    <lineage>
        <taxon>Bacteria</taxon>
        <taxon>Bacillati</taxon>
        <taxon>Cyanobacteriota</taxon>
        <taxon>Cyanophyceae</taxon>
        <taxon>Oscillatoriophycideae</taxon>
        <taxon>Oscillatoriales</taxon>
        <taxon>Microcoleaceae</taxon>
        <taxon>Okeania</taxon>
    </lineage>
</organism>
<dbReference type="EMBL" id="RCBY01000341">
    <property type="protein sequence ID" value="RQH23325.1"/>
    <property type="molecule type" value="Genomic_DNA"/>
</dbReference>
<sequence>MLTSILPHGNFDGVGGSVNNIQYEGINGDPNLILNLGGASGDTSISNAMDAPVISICGRNDPLTPDSVGVCCSFWCWWSSACN</sequence>
<evidence type="ECO:0000313" key="2">
    <source>
        <dbReference type="Proteomes" id="UP000269154"/>
    </source>
</evidence>
<reference evidence="1 2" key="1">
    <citation type="journal article" date="2018" name="ACS Chem. Biol.">
        <title>Ketoreductase domain dysfunction expands chemodiversity: malyngamide biosynthesis in the cyanobacterium Okeania hirsuta.</title>
        <authorList>
            <person name="Moss N.A."/>
            <person name="Leao T."/>
            <person name="Rankin M."/>
            <person name="McCullough T.M."/>
            <person name="Qu P."/>
            <person name="Korobeynikov A."/>
            <person name="Smith J.L."/>
            <person name="Gerwick L."/>
            <person name="Gerwick W.H."/>
        </authorList>
    </citation>
    <scope>NUCLEOTIDE SEQUENCE [LARGE SCALE GENOMIC DNA]</scope>
    <source>
        <strain evidence="1 2">PAB10Feb10-1</strain>
    </source>
</reference>
<dbReference type="RefSeq" id="WP_124155635.1">
    <property type="nucleotide sequence ID" value="NZ_CAWOLW010000270.1"/>
</dbReference>
<dbReference type="Proteomes" id="UP000269154">
    <property type="component" value="Unassembled WGS sequence"/>
</dbReference>
<dbReference type="AlphaFoldDB" id="A0A3N6NZC7"/>
<accession>A0A3N6NZC7</accession>
<gene>
    <name evidence="1" type="ORF">D5R40_30390</name>
</gene>
<name>A0A3N6NZC7_9CYAN</name>
<keyword evidence="2" id="KW-1185">Reference proteome</keyword>